<gene>
    <name evidence="3" type="ORF">chiPu_0021771</name>
</gene>
<feature type="compositionally biased region" description="Polar residues" evidence="2">
    <location>
        <begin position="174"/>
        <end position="185"/>
    </location>
</feature>
<dbReference type="OrthoDB" id="10250354at2759"/>
<protein>
    <submittedName>
        <fullName evidence="3">Uncharacterized protein</fullName>
    </submittedName>
</protein>
<dbReference type="InterPro" id="IPR043183">
    <property type="entry name" value="DNJB2/6-like"/>
</dbReference>
<dbReference type="SMART" id="SM00726">
    <property type="entry name" value="UIM"/>
    <property type="match status" value="2"/>
</dbReference>
<comment type="caution">
    <text evidence="3">The sequence shown here is derived from an EMBL/GenBank/DDBJ whole genome shotgun (WGS) entry which is preliminary data.</text>
</comment>
<dbReference type="GO" id="GO:0030544">
    <property type="term" value="F:Hsp70 protein binding"/>
    <property type="evidence" value="ECO:0007669"/>
    <property type="project" value="InterPro"/>
</dbReference>
<dbReference type="InterPro" id="IPR003903">
    <property type="entry name" value="UIM_dom"/>
</dbReference>
<dbReference type="Pfam" id="PF02809">
    <property type="entry name" value="UIM"/>
    <property type="match status" value="2"/>
</dbReference>
<dbReference type="PANTHER" id="PTHR45168">
    <property type="entry name" value="DNAJ HOMOLOG SUBFAMILY B MEMBER 2"/>
    <property type="match status" value="1"/>
</dbReference>
<feature type="region of interest" description="Disordered" evidence="2">
    <location>
        <begin position="73"/>
        <end position="209"/>
    </location>
</feature>
<feature type="compositionally biased region" description="Acidic residues" evidence="2">
    <location>
        <begin position="101"/>
        <end position="112"/>
    </location>
</feature>
<dbReference type="EMBL" id="BEZZ01004766">
    <property type="protein sequence ID" value="GCC19112.1"/>
    <property type="molecule type" value="Genomic_DNA"/>
</dbReference>
<feature type="compositionally biased region" description="Low complexity" evidence="2">
    <location>
        <begin position="143"/>
        <end position="164"/>
    </location>
</feature>
<dbReference type="STRING" id="137246.A0A401RLS5"/>
<dbReference type="Proteomes" id="UP000287033">
    <property type="component" value="Unassembled WGS sequence"/>
</dbReference>
<evidence type="ECO:0000313" key="4">
    <source>
        <dbReference type="Proteomes" id="UP000287033"/>
    </source>
</evidence>
<accession>A0A401RLS5</accession>
<dbReference type="Gene3D" id="6.10.140.100">
    <property type="match status" value="1"/>
</dbReference>
<dbReference type="AlphaFoldDB" id="A0A401RLS5"/>
<organism evidence="3 4">
    <name type="scientific">Chiloscyllium punctatum</name>
    <name type="common">Brownbanded bambooshark</name>
    <name type="synonym">Hemiscyllium punctatum</name>
    <dbReference type="NCBI Taxonomy" id="137246"/>
    <lineage>
        <taxon>Eukaryota</taxon>
        <taxon>Metazoa</taxon>
        <taxon>Chordata</taxon>
        <taxon>Craniata</taxon>
        <taxon>Vertebrata</taxon>
        <taxon>Chondrichthyes</taxon>
        <taxon>Elasmobranchii</taxon>
        <taxon>Galeomorphii</taxon>
        <taxon>Galeoidea</taxon>
        <taxon>Orectolobiformes</taxon>
        <taxon>Hemiscylliidae</taxon>
        <taxon>Chiloscyllium</taxon>
    </lineage>
</organism>
<keyword evidence="1" id="KW-0143">Chaperone</keyword>
<feature type="region of interest" description="Disordered" evidence="2">
    <location>
        <begin position="1"/>
        <end position="20"/>
    </location>
</feature>
<reference evidence="3 4" key="1">
    <citation type="journal article" date="2018" name="Nat. Ecol. Evol.">
        <title>Shark genomes provide insights into elasmobranch evolution and the origin of vertebrates.</title>
        <authorList>
            <person name="Hara Y"/>
            <person name="Yamaguchi K"/>
            <person name="Onimaru K"/>
            <person name="Kadota M"/>
            <person name="Koyanagi M"/>
            <person name="Keeley SD"/>
            <person name="Tatsumi K"/>
            <person name="Tanaka K"/>
            <person name="Motone F"/>
            <person name="Kageyama Y"/>
            <person name="Nozu R"/>
            <person name="Adachi N"/>
            <person name="Nishimura O"/>
            <person name="Nakagawa R"/>
            <person name="Tanegashima C"/>
            <person name="Kiyatake I"/>
            <person name="Matsumoto R"/>
            <person name="Murakumo K"/>
            <person name="Nishida K"/>
            <person name="Terakita A"/>
            <person name="Kuratani S"/>
            <person name="Sato K"/>
            <person name="Hyodo S Kuraku.S."/>
        </authorList>
    </citation>
    <scope>NUCLEOTIDE SEQUENCE [LARGE SCALE GENOMIC DNA]</scope>
</reference>
<dbReference type="PANTHER" id="PTHR45168:SF3">
    <property type="entry name" value="DNAJ HEAT SHOCK PROTEIN FAMILY (HSP40) MEMBER B2"/>
    <property type="match status" value="1"/>
</dbReference>
<dbReference type="PROSITE" id="PS50330">
    <property type="entry name" value="UIM"/>
    <property type="match status" value="1"/>
</dbReference>
<feature type="non-terminal residue" evidence="3">
    <location>
        <position position="1"/>
    </location>
</feature>
<evidence type="ECO:0000313" key="3">
    <source>
        <dbReference type="EMBL" id="GCC19112.1"/>
    </source>
</evidence>
<evidence type="ECO:0000256" key="1">
    <source>
        <dbReference type="ARBA" id="ARBA00023186"/>
    </source>
</evidence>
<name>A0A401RLS5_CHIPU</name>
<sequence>DFTSFSANVGGTGLGSFRSVSTSTKLVNGKRVTTRKIVENGEERVEIEEDGQLKSVRVNGEEDQVALAIELSRREQQGQQQHTLRAAHGQVPGTSRPYYLDYDEDSEEDEDLQLAMAYSLSEMEARGRGSGGRGGRGKRRGTSRGAPADGGRVAGRAAAHPAQGSPRSAGSRGQAASTSGHQPETLSVAKGLQQKQPKKTKRDWKCLLS</sequence>
<keyword evidence="4" id="KW-1185">Reference proteome</keyword>
<evidence type="ECO:0000256" key="2">
    <source>
        <dbReference type="SAM" id="MobiDB-lite"/>
    </source>
</evidence>
<dbReference type="GO" id="GO:0051082">
    <property type="term" value="F:unfolded protein binding"/>
    <property type="evidence" value="ECO:0007669"/>
    <property type="project" value="InterPro"/>
</dbReference>
<proteinExistence type="predicted"/>